<evidence type="ECO:0008006" key="3">
    <source>
        <dbReference type="Google" id="ProtNLM"/>
    </source>
</evidence>
<dbReference type="InterPro" id="IPR002514">
    <property type="entry name" value="Transposase_8"/>
</dbReference>
<dbReference type="InterPro" id="IPR009057">
    <property type="entry name" value="Homeodomain-like_sf"/>
</dbReference>
<dbReference type="GO" id="GO:0006313">
    <property type="term" value="P:DNA transposition"/>
    <property type="evidence" value="ECO:0007669"/>
    <property type="project" value="InterPro"/>
</dbReference>
<dbReference type="Proteomes" id="UP000077177">
    <property type="component" value="Chromosome"/>
</dbReference>
<reference evidence="2" key="1">
    <citation type="submission" date="2015-01" db="EMBL/GenBank/DDBJ databases">
        <title>Flavisolibacter sp./LCS9/ whole genome sequencing.</title>
        <authorList>
            <person name="Kim M.K."/>
            <person name="Srinivasan S."/>
            <person name="Lee J.-J."/>
        </authorList>
    </citation>
    <scope>NUCLEOTIDE SEQUENCE [LARGE SCALE GENOMIC DNA]</scope>
    <source>
        <strain evidence="2">LCS9</strain>
    </source>
</reference>
<accession>A0A172TR27</accession>
<dbReference type="AlphaFoldDB" id="A0A172TR27"/>
<dbReference type="GO" id="GO:0004803">
    <property type="term" value="F:transposase activity"/>
    <property type="evidence" value="ECO:0007669"/>
    <property type="project" value="InterPro"/>
</dbReference>
<reference evidence="1 2" key="2">
    <citation type="journal article" date="2016" name="Int. J. Syst. Evol. Microbiol.">
        <title>Flavisolibacter tropicus sp. nov., isolated from tropical soil.</title>
        <authorList>
            <person name="Lee J.J."/>
            <person name="Kang M.S."/>
            <person name="Kim G.S."/>
            <person name="Lee C.S."/>
            <person name="Lim S."/>
            <person name="Lee J."/>
            <person name="Roh S.H."/>
            <person name="Kang H."/>
            <person name="Ha J.M."/>
            <person name="Bae S."/>
            <person name="Jung H.Y."/>
            <person name="Kim M.K."/>
        </authorList>
    </citation>
    <scope>NUCLEOTIDE SEQUENCE [LARGE SCALE GENOMIC DNA]</scope>
    <source>
        <strain evidence="1 2">LCS9</strain>
    </source>
</reference>
<dbReference type="Pfam" id="PF01527">
    <property type="entry name" value="HTH_Tnp_1"/>
    <property type="match status" value="1"/>
</dbReference>
<dbReference type="KEGG" id="fla:SY85_00525"/>
<keyword evidence="2" id="KW-1185">Reference proteome</keyword>
<proteinExistence type="predicted"/>
<organism evidence="1 2">
    <name type="scientific">Flavisolibacter tropicus</name>
    <dbReference type="NCBI Taxonomy" id="1492898"/>
    <lineage>
        <taxon>Bacteria</taxon>
        <taxon>Pseudomonadati</taxon>
        <taxon>Bacteroidota</taxon>
        <taxon>Chitinophagia</taxon>
        <taxon>Chitinophagales</taxon>
        <taxon>Chitinophagaceae</taxon>
        <taxon>Flavisolibacter</taxon>
    </lineage>
</organism>
<dbReference type="EMBL" id="CP011390">
    <property type="protein sequence ID" value="ANE49213.1"/>
    <property type="molecule type" value="Genomic_DNA"/>
</dbReference>
<dbReference type="OrthoDB" id="679711at2"/>
<dbReference type="SUPFAM" id="SSF46689">
    <property type="entry name" value="Homeodomain-like"/>
    <property type="match status" value="1"/>
</dbReference>
<dbReference type="GO" id="GO:0003677">
    <property type="term" value="F:DNA binding"/>
    <property type="evidence" value="ECO:0007669"/>
    <property type="project" value="InterPro"/>
</dbReference>
<protein>
    <recommendedName>
        <fullName evidence="3">Transposase</fullName>
    </recommendedName>
</protein>
<sequence>MAIQRRKFSDDQKISILKEAEASGVTAVLRTYNLSYSVFARWKQKFMKPDTHIQGHALTGRSKSEIKLLLQENARLKKIIADMALELERKDEELRKTHALLGKRN</sequence>
<gene>
    <name evidence="1" type="ORF">SY85_00525</name>
</gene>
<dbReference type="STRING" id="1492898.SY85_00525"/>
<evidence type="ECO:0000313" key="1">
    <source>
        <dbReference type="EMBL" id="ANE49213.1"/>
    </source>
</evidence>
<evidence type="ECO:0000313" key="2">
    <source>
        <dbReference type="Proteomes" id="UP000077177"/>
    </source>
</evidence>
<dbReference type="RefSeq" id="WP_066401283.1">
    <property type="nucleotide sequence ID" value="NZ_CP011390.1"/>
</dbReference>
<name>A0A172TR27_9BACT</name>